<proteinExistence type="predicted"/>
<comment type="caution">
    <text evidence="1">The sequence shown here is derived from an EMBL/GenBank/DDBJ whole genome shotgun (WGS) entry which is preliminary data.</text>
</comment>
<name>A0A9P4UTB3_9PLEO</name>
<reference evidence="1" key="1">
    <citation type="journal article" date="2020" name="Stud. Mycol.">
        <title>101 Dothideomycetes genomes: a test case for predicting lifestyles and emergence of pathogens.</title>
        <authorList>
            <person name="Haridas S."/>
            <person name="Albert R."/>
            <person name="Binder M."/>
            <person name="Bloem J."/>
            <person name="Labutti K."/>
            <person name="Salamov A."/>
            <person name="Andreopoulos B."/>
            <person name="Baker S."/>
            <person name="Barry K."/>
            <person name="Bills G."/>
            <person name="Bluhm B."/>
            <person name="Cannon C."/>
            <person name="Castanera R."/>
            <person name="Culley D."/>
            <person name="Daum C."/>
            <person name="Ezra D."/>
            <person name="Gonzalez J."/>
            <person name="Henrissat B."/>
            <person name="Kuo A."/>
            <person name="Liang C."/>
            <person name="Lipzen A."/>
            <person name="Lutzoni F."/>
            <person name="Magnuson J."/>
            <person name="Mondo S."/>
            <person name="Nolan M."/>
            <person name="Ohm R."/>
            <person name="Pangilinan J."/>
            <person name="Park H.-J."/>
            <person name="Ramirez L."/>
            <person name="Alfaro M."/>
            <person name="Sun H."/>
            <person name="Tritt A."/>
            <person name="Yoshinaga Y."/>
            <person name="Zwiers L.-H."/>
            <person name="Turgeon B."/>
            <person name="Goodwin S."/>
            <person name="Spatafora J."/>
            <person name="Crous P."/>
            <person name="Grigoriev I."/>
        </authorList>
    </citation>
    <scope>NUCLEOTIDE SEQUENCE</scope>
    <source>
        <strain evidence="1">CBS 125425</strain>
    </source>
</reference>
<sequence>MEDALKTLEDTKSSLESATAGLRKEYHEIDEGLSNPALHSDAPWGFVVFRTRYGTNSDAPWARMLELLRSTVTSTLLYSKRTDLFPRHELTVVEDEATLAGADAHTVRHLFRAWTADDLTPRLRSPETYGGSAQVRAKLLSNDVHDQNHPVSCLPPRWNFCLFVDEDCLRSLDTFTKIVKIVTTNWHEARVATVAEGWEDGETDEDHEEVGWMYMDATDYVDMYDRLDSAFNWDGFYQRPPAGYIEQGN</sequence>
<gene>
    <name evidence="1" type="ORF">EJ04DRAFT_450939</name>
</gene>
<evidence type="ECO:0000313" key="2">
    <source>
        <dbReference type="Proteomes" id="UP000799444"/>
    </source>
</evidence>
<dbReference type="EMBL" id="ML996319">
    <property type="protein sequence ID" value="KAF2727647.1"/>
    <property type="molecule type" value="Genomic_DNA"/>
</dbReference>
<accession>A0A9P4UTB3</accession>
<keyword evidence="2" id="KW-1185">Reference proteome</keyword>
<dbReference type="Proteomes" id="UP000799444">
    <property type="component" value="Unassembled WGS sequence"/>
</dbReference>
<evidence type="ECO:0000313" key="1">
    <source>
        <dbReference type="EMBL" id="KAF2727647.1"/>
    </source>
</evidence>
<protein>
    <submittedName>
        <fullName evidence="1">Uncharacterized protein</fullName>
    </submittedName>
</protein>
<organism evidence="1 2">
    <name type="scientific">Polyplosphaeria fusca</name>
    <dbReference type="NCBI Taxonomy" id="682080"/>
    <lineage>
        <taxon>Eukaryota</taxon>
        <taxon>Fungi</taxon>
        <taxon>Dikarya</taxon>
        <taxon>Ascomycota</taxon>
        <taxon>Pezizomycotina</taxon>
        <taxon>Dothideomycetes</taxon>
        <taxon>Pleosporomycetidae</taxon>
        <taxon>Pleosporales</taxon>
        <taxon>Tetraplosphaeriaceae</taxon>
        <taxon>Polyplosphaeria</taxon>
    </lineage>
</organism>
<dbReference type="OrthoDB" id="3799506at2759"/>
<dbReference type="AlphaFoldDB" id="A0A9P4UTB3"/>